<dbReference type="CDD" id="cd09917">
    <property type="entry name" value="F-box_SF"/>
    <property type="match status" value="1"/>
</dbReference>
<comment type="caution">
    <text evidence="2">The sequence shown here is derived from an EMBL/GenBank/DDBJ whole genome shotgun (WGS) entry which is preliminary data.</text>
</comment>
<dbReference type="SMART" id="SM00256">
    <property type="entry name" value="FBOX"/>
    <property type="match status" value="1"/>
</dbReference>
<dbReference type="SUPFAM" id="SSF81383">
    <property type="entry name" value="F-box domain"/>
    <property type="match status" value="1"/>
</dbReference>
<evidence type="ECO:0000313" key="3">
    <source>
        <dbReference type="Proteomes" id="UP001307849"/>
    </source>
</evidence>
<keyword evidence="3" id="KW-1185">Reference proteome</keyword>
<dbReference type="EMBL" id="JAVHJM010000004">
    <property type="protein sequence ID" value="KAK6515194.1"/>
    <property type="molecule type" value="Genomic_DNA"/>
</dbReference>
<dbReference type="InterPro" id="IPR036047">
    <property type="entry name" value="F-box-like_dom_sf"/>
</dbReference>
<proteinExistence type="predicted"/>
<evidence type="ECO:0000259" key="1">
    <source>
        <dbReference type="PROSITE" id="PS50181"/>
    </source>
</evidence>
<feature type="domain" description="F-box" evidence="1">
    <location>
        <begin position="10"/>
        <end position="57"/>
    </location>
</feature>
<dbReference type="Pfam" id="PF00646">
    <property type="entry name" value="F-box"/>
    <property type="match status" value="1"/>
</dbReference>
<reference evidence="2 3" key="1">
    <citation type="submission" date="2019-10" db="EMBL/GenBank/DDBJ databases">
        <authorList>
            <person name="Palmer J.M."/>
        </authorList>
    </citation>
    <scope>NUCLEOTIDE SEQUENCE [LARGE SCALE GENOMIC DNA]</scope>
    <source>
        <strain evidence="2 3">TWF506</strain>
    </source>
</reference>
<gene>
    <name evidence="2" type="ORF">TWF506_007539</name>
</gene>
<dbReference type="Proteomes" id="UP001307849">
    <property type="component" value="Unassembled WGS sequence"/>
</dbReference>
<protein>
    <recommendedName>
        <fullName evidence="1">F-box domain-containing protein</fullName>
    </recommendedName>
</protein>
<dbReference type="AlphaFoldDB" id="A0AAN8NPA8"/>
<name>A0AAN8NPA8_9PEZI</name>
<dbReference type="InterPro" id="IPR001810">
    <property type="entry name" value="F-box_dom"/>
</dbReference>
<sequence length="548" mass="61759">MDDSAAEPIMSGFAKLPRELTDEIFCYISRTDLFNISLTCRTLYDKSVSSINRFLKISILAGTNIKKTRAKKIFSKAFTDVSLEYLRELEVCSVLKQGIHPSNLDIRHIYVVQNINSAVGHSGSGSEDECSVETSFNLNLRDLLSRLPPRQLKKFSCYSPLNLKNLSEDKFFEPQTLSTLFSPENMLTTLNISIPHSMSSDCSIFHVPHLTSFTFYAEDFTVHYHSIFSILYSCQKTLKEFYCNNKRYLGWRPARTPADRLQETSFYMHEGFVGWKGCTKCGQDNPLSTPANRRIRLTELKLWRIDGMGHMMTDVFGPYHLVQDSPLMDVEVAIGALAFVGLKASNGGTLQLQRLLEHANGTRGSPNSEGLETYFRYTRGLVGVTLSFHENLGLDWLVALEGSANTLKHLHLTSVFGDLSFAEDDIEGLGKSFQKLEMLTISSACHLPNCILNSQIFPRLKYFGNRAYPHLDVAVKDKLENLLRIKCTETGLSSSLRLIRFRLPGQNYLIERGVLDDIGGNPDIRIEVIEDYKVPSILRGIGEAPKFG</sequence>
<evidence type="ECO:0000313" key="2">
    <source>
        <dbReference type="EMBL" id="KAK6515194.1"/>
    </source>
</evidence>
<accession>A0AAN8NPA8</accession>
<organism evidence="2 3">
    <name type="scientific">Arthrobotrys conoides</name>
    <dbReference type="NCBI Taxonomy" id="74498"/>
    <lineage>
        <taxon>Eukaryota</taxon>
        <taxon>Fungi</taxon>
        <taxon>Dikarya</taxon>
        <taxon>Ascomycota</taxon>
        <taxon>Pezizomycotina</taxon>
        <taxon>Orbiliomycetes</taxon>
        <taxon>Orbiliales</taxon>
        <taxon>Orbiliaceae</taxon>
        <taxon>Arthrobotrys</taxon>
    </lineage>
</organism>
<dbReference type="PROSITE" id="PS50181">
    <property type="entry name" value="FBOX"/>
    <property type="match status" value="1"/>
</dbReference>